<evidence type="ECO:0000256" key="6">
    <source>
        <dbReference type="ARBA" id="ARBA00023049"/>
    </source>
</evidence>
<keyword evidence="7" id="KW-0812">Transmembrane</keyword>
<keyword evidence="4" id="KW-0378">Hydrolase</keyword>
<feature type="transmembrane region" description="Helical" evidence="7">
    <location>
        <begin position="47"/>
        <end position="71"/>
    </location>
</feature>
<protein>
    <submittedName>
        <fullName evidence="10">Membrane metallo-endopeptidase-like 1</fullName>
    </submittedName>
</protein>
<evidence type="ECO:0000256" key="2">
    <source>
        <dbReference type="ARBA" id="ARBA00022670"/>
    </source>
</evidence>
<evidence type="ECO:0000256" key="7">
    <source>
        <dbReference type="SAM" id="Phobius"/>
    </source>
</evidence>
<comment type="caution">
    <text evidence="10">The sequence shown here is derived from an EMBL/GenBank/DDBJ whole genome shotgun (WGS) entry which is preliminary data.</text>
</comment>
<dbReference type="InterPro" id="IPR008753">
    <property type="entry name" value="Peptidase_M13_N"/>
</dbReference>
<dbReference type="GO" id="GO:0046872">
    <property type="term" value="F:metal ion binding"/>
    <property type="evidence" value="ECO:0007669"/>
    <property type="project" value="UniProtKB-KW"/>
</dbReference>
<dbReference type="Gene3D" id="3.40.390.10">
    <property type="entry name" value="Collagenase (Catalytic Domain)"/>
    <property type="match status" value="1"/>
</dbReference>
<feature type="domain" description="Peptidase M13 C-terminal" evidence="8">
    <location>
        <begin position="559"/>
        <end position="769"/>
    </location>
</feature>
<evidence type="ECO:0000256" key="3">
    <source>
        <dbReference type="ARBA" id="ARBA00022723"/>
    </source>
</evidence>
<keyword evidence="7" id="KW-0472">Membrane</keyword>
<sequence length="770" mass="87978">MGSYRMKNEGSVNLGFGSSTQTLGMESVQSSTITFSKGRRKRFRFRLLAIVCAFLLLACLALASYVILLSFRKEKDATKNEVKYCTSSTCLEVAAAVKKSLNDSVDPCEDFYQYSCGSWIKNNPIPPSETITATFTEGAKKNDELLLLLLLEDDELPNEHAVKKAKNYFKSCMSDYDDNNTATVVELKSLIRRFGSWPLDMATWNVSTWSLTHALLEIHRDFSAMTPLFAMTIDVNPFNSSEYILKFDPPSLSLLREQYLTGDNKTRVAYLNYMTKVGMLLGGPENNETKQRMEKVLELEGKLAQIIPPASELGKNFLRNMNVTELENSAPGFGFTWLGFINDLLKPFNVWLNASDIVMVPSPEYLRNLSDVVNNTSKETLASYVIWRFVQSVVPYMSRDFRSALLEYQKETVGTKYAPPRWYSCLEDENGYYHGLTFALGYIWISNVFDVEIIPFIQDMSKRIRSAFRNEMSHLDWIDDETRRKINEKEDAMKFNIGFPKLCANETLLNEFYKDLNITENNYLKNVLDVMMWKKRRALSKIKTVVDKDQWFTGPQKVNAFYLRSRNEISILAGILQPPFYYGRKAPRSINFGAIGMILAHELSHGFDAAGRKFNENGEVVEDWWSSSSSQGFKERSECIVEQYNKYSVDVGDGKRENLNGELTLSENIADNGGIRMAYSGYKDWLKNNAPEPQLPGLQMTHEQLLFLSFSQSFCAAMTPSAAFRFTKTRVHSIPSYRIIGSLSNMEEFSEAFKCPTGRRMNPEKKCKLW</sequence>
<keyword evidence="2" id="KW-0645">Protease</keyword>
<dbReference type="Pfam" id="PF01431">
    <property type="entry name" value="Peptidase_M13"/>
    <property type="match status" value="1"/>
</dbReference>
<dbReference type="Gene3D" id="1.10.1380.10">
    <property type="entry name" value="Neutral endopeptidase , domain2"/>
    <property type="match status" value="1"/>
</dbReference>
<organism evidence="10 11">
    <name type="scientific">Stylophora pistillata</name>
    <name type="common">Smooth cauliflower coral</name>
    <dbReference type="NCBI Taxonomy" id="50429"/>
    <lineage>
        <taxon>Eukaryota</taxon>
        <taxon>Metazoa</taxon>
        <taxon>Cnidaria</taxon>
        <taxon>Anthozoa</taxon>
        <taxon>Hexacorallia</taxon>
        <taxon>Scleractinia</taxon>
        <taxon>Astrocoeniina</taxon>
        <taxon>Pocilloporidae</taxon>
        <taxon>Stylophora</taxon>
    </lineage>
</organism>
<evidence type="ECO:0000256" key="4">
    <source>
        <dbReference type="ARBA" id="ARBA00022801"/>
    </source>
</evidence>
<dbReference type="AlphaFoldDB" id="A0A2B4SM56"/>
<comment type="cofactor">
    <cofactor evidence="1">
        <name>Zn(2+)</name>
        <dbReference type="ChEBI" id="CHEBI:29105"/>
    </cofactor>
</comment>
<dbReference type="Pfam" id="PF05649">
    <property type="entry name" value="Peptidase_M13_N"/>
    <property type="match status" value="1"/>
</dbReference>
<evidence type="ECO:0000256" key="5">
    <source>
        <dbReference type="ARBA" id="ARBA00022833"/>
    </source>
</evidence>
<dbReference type="CDD" id="cd08662">
    <property type="entry name" value="M13"/>
    <property type="match status" value="1"/>
</dbReference>
<dbReference type="PANTHER" id="PTHR11733:SF240">
    <property type="entry name" value="GH14155P-RELATED"/>
    <property type="match status" value="1"/>
</dbReference>
<dbReference type="SUPFAM" id="SSF55486">
    <property type="entry name" value="Metalloproteases ('zincins'), catalytic domain"/>
    <property type="match status" value="1"/>
</dbReference>
<reference evidence="11" key="1">
    <citation type="journal article" date="2017" name="bioRxiv">
        <title>Comparative analysis of the genomes of Stylophora pistillata and Acropora digitifera provides evidence for extensive differences between species of corals.</title>
        <authorList>
            <person name="Voolstra C.R."/>
            <person name="Li Y."/>
            <person name="Liew Y.J."/>
            <person name="Baumgarten S."/>
            <person name="Zoccola D."/>
            <person name="Flot J.-F."/>
            <person name="Tambutte S."/>
            <person name="Allemand D."/>
            <person name="Aranda M."/>
        </authorList>
    </citation>
    <scope>NUCLEOTIDE SEQUENCE [LARGE SCALE GENOMIC DNA]</scope>
</reference>
<dbReference type="InterPro" id="IPR018497">
    <property type="entry name" value="Peptidase_M13_C"/>
</dbReference>
<keyword evidence="3" id="KW-0479">Metal-binding</keyword>
<proteinExistence type="predicted"/>
<dbReference type="PRINTS" id="PR00786">
    <property type="entry name" value="NEPRILYSIN"/>
</dbReference>
<dbReference type="InterPro" id="IPR024079">
    <property type="entry name" value="MetalloPept_cat_dom_sf"/>
</dbReference>
<evidence type="ECO:0000313" key="10">
    <source>
        <dbReference type="EMBL" id="PFX29587.1"/>
    </source>
</evidence>
<keyword evidence="6" id="KW-0482">Metalloprotease</keyword>
<dbReference type="EMBL" id="LSMT01000063">
    <property type="protein sequence ID" value="PFX29587.1"/>
    <property type="molecule type" value="Genomic_DNA"/>
</dbReference>
<keyword evidence="11" id="KW-1185">Reference proteome</keyword>
<accession>A0A2B4SM56</accession>
<dbReference type="GO" id="GO:0004222">
    <property type="term" value="F:metalloendopeptidase activity"/>
    <property type="evidence" value="ECO:0007669"/>
    <property type="project" value="InterPro"/>
</dbReference>
<dbReference type="GO" id="GO:0016485">
    <property type="term" value="P:protein processing"/>
    <property type="evidence" value="ECO:0007669"/>
    <property type="project" value="TreeGrafter"/>
</dbReference>
<evidence type="ECO:0000313" key="11">
    <source>
        <dbReference type="Proteomes" id="UP000225706"/>
    </source>
</evidence>
<gene>
    <name evidence="10" type="primary">Mmel1</name>
    <name evidence="10" type="ORF">AWC38_SpisGene5645</name>
</gene>
<keyword evidence="7" id="KW-1133">Transmembrane helix</keyword>
<feature type="domain" description="Peptidase M13 N-terminal" evidence="9">
    <location>
        <begin position="107"/>
        <end position="500"/>
    </location>
</feature>
<evidence type="ECO:0000259" key="9">
    <source>
        <dbReference type="Pfam" id="PF05649"/>
    </source>
</evidence>
<dbReference type="PANTHER" id="PTHR11733">
    <property type="entry name" value="ZINC METALLOPROTEASE FAMILY M13 NEPRILYSIN-RELATED"/>
    <property type="match status" value="1"/>
</dbReference>
<dbReference type="PROSITE" id="PS51885">
    <property type="entry name" value="NEPRILYSIN"/>
    <property type="match status" value="1"/>
</dbReference>
<evidence type="ECO:0000256" key="1">
    <source>
        <dbReference type="ARBA" id="ARBA00001947"/>
    </source>
</evidence>
<dbReference type="OrthoDB" id="6475849at2759"/>
<dbReference type="Proteomes" id="UP000225706">
    <property type="component" value="Unassembled WGS sequence"/>
</dbReference>
<name>A0A2B4SM56_STYPI</name>
<dbReference type="InterPro" id="IPR042089">
    <property type="entry name" value="Peptidase_M13_dom_2"/>
</dbReference>
<dbReference type="GO" id="GO:0005886">
    <property type="term" value="C:plasma membrane"/>
    <property type="evidence" value="ECO:0007669"/>
    <property type="project" value="TreeGrafter"/>
</dbReference>
<evidence type="ECO:0000259" key="8">
    <source>
        <dbReference type="Pfam" id="PF01431"/>
    </source>
</evidence>
<keyword evidence="5" id="KW-0862">Zinc</keyword>
<dbReference type="InterPro" id="IPR000718">
    <property type="entry name" value="Peptidase_M13"/>
</dbReference>